<dbReference type="Proteomes" id="UP001148018">
    <property type="component" value="Unassembled WGS sequence"/>
</dbReference>
<evidence type="ECO:0000259" key="6">
    <source>
        <dbReference type="Pfam" id="PF01529"/>
    </source>
</evidence>
<feature type="domain" description="Palmitoyltransferase DHHC" evidence="6">
    <location>
        <begin position="202"/>
        <end position="310"/>
    </location>
</feature>
<accession>A0A9Q0EQ18</accession>
<keyword evidence="2 5" id="KW-0812">Transmembrane</keyword>
<dbReference type="InterPro" id="IPR001594">
    <property type="entry name" value="Palmitoyltrfase_DHHC"/>
</dbReference>
<evidence type="ECO:0000256" key="4">
    <source>
        <dbReference type="ARBA" id="ARBA00023136"/>
    </source>
</evidence>
<evidence type="ECO:0000313" key="7">
    <source>
        <dbReference type="EMBL" id="KAJ3611422.1"/>
    </source>
</evidence>
<comment type="similarity">
    <text evidence="5">Belongs to the DHHC palmitoyltransferase family.</text>
</comment>
<evidence type="ECO:0000256" key="1">
    <source>
        <dbReference type="ARBA" id="ARBA00004141"/>
    </source>
</evidence>
<proteinExistence type="inferred from homology"/>
<feature type="transmembrane region" description="Helical" evidence="5">
    <location>
        <begin position="134"/>
        <end position="152"/>
    </location>
</feature>
<keyword evidence="5" id="KW-0808">Transferase</keyword>
<name>A0A9Q0EQ18_9TELE</name>
<comment type="catalytic activity">
    <reaction evidence="5">
        <text>L-cysteinyl-[protein] + hexadecanoyl-CoA = S-hexadecanoyl-L-cysteinyl-[protein] + CoA</text>
        <dbReference type="Rhea" id="RHEA:36683"/>
        <dbReference type="Rhea" id="RHEA-COMP:10131"/>
        <dbReference type="Rhea" id="RHEA-COMP:11032"/>
        <dbReference type="ChEBI" id="CHEBI:29950"/>
        <dbReference type="ChEBI" id="CHEBI:57287"/>
        <dbReference type="ChEBI" id="CHEBI:57379"/>
        <dbReference type="ChEBI" id="CHEBI:74151"/>
        <dbReference type="EC" id="2.3.1.225"/>
    </reaction>
</comment>
<dbReference type="OrthoDB" id="430659at2759"/>
<dbReference type="GO" id="GO:0016020">
    <property type="term" value="C:membrane"/>
    <property type="evidence" value="ECO:0007669"/>
    <property type="project" value="UniProtKB-SubCell"/>
</dbReference>
<organism evidence="7 8">
    <name type="scientific">Muraenolepis orangiensis</name>
    <name type="common">Patagonian moray cod</name>
    <dbReference type="NCBI Taxonomy" id="630683"/>
    <lineage>
        <taxon>Eukaryota</taxon>
        <taxon>Metazoa</taxon>
        <taxon>Chordata</taxon>
        <taxon>Craniata</taxon>
        <taxon>Vertebrata</taxon>
        <taxon>Euteleostomi</taxon>
        <taxon>Actinopterygii</taxon>
        <taxon>Neopterygii</taxon>
        <taxon>Teleostei</taxon>
        <taxon>Neoteleostei</taxon>
        <taxon>Acanthomorphata</taxon>
        <taxon>Zeiogadaria</taxon>
        <taxon>Gadariae</taxon>
        <taxon>Gadiformes</taxon>
        <taxon>Muraenolepidoidei</taxon>
        <taxon>Muraenolepididae</taxon>
        <taxon>Muraenolepis</taxon>
    </lineage>
</organism>
<dbReference type="GO" id="GO:0019706">
    <property type="term" value="F:protein-cysteine S-palmitoyltransferase activity"/>
    <property type="evidence" value="ECO:0007669"/>
    <property type="project" value="UniProtKB-EC"/>
</dbReference>
<feature type="transmembrane region" description="Helical" evidence="5">
    <location>
        <begin position="227"/>
        <end position="248"/>
    </location>
</feature>
<dbReference type="EC" id="2.3.1.225" evidence="5"/>
<protein>
    <recommendedName>
        <fullName evidence="5">Palmitoyltransferase</fullName>
        <ecNumber evidence="5">2.3.1.225</ecNumber>
    </recommendedName>
</protein>
<evidence type="ECO:0000256" key="5">
    <source>
        <dbReference type="RuleBase" id="RU079119"/>
    </source>
</evidence>
<comment type="subcellular location">
    <subcellularLocation>
        <location evidence="1">Membrane</location>
        <topology evidence="1">Multi-pass membrane protein</topology>
    </subcellularLocation>
</comment>
<gene>
    <name evidence="7" type="ORF">NHX12_021437</name>
</gene>
<dbReference type="Pfam" id="PF01529">
    <property type="entry name" value="DHHC"/>
    <property type="match status" value="1"/>
</dbReference>
<keyword evidence="8" id="KW-1185">Reference proteome</keyword>
<dbReference type="AlphaFoldDB" id="A0A9Q0EQ18"/>
<reference evidence="7" key="1">
    <citation type="submission" date="2022-07" db="EMBL/GenBank/DDBJ databases">
        <title>Chromosome-level genome of Muraenolepis orangiensis.</title>
        <authorList>
            <person name="Kim J."/>
        </authorList>
    </citation>
    <scope>NUCLEOTIDE SEQUENCE</scope>
    <source>
        <strain evidence="7">KU_S4_2022</strain>
        <tissue evidence="7">Muscle</tissue>
    </source>
</reference>
<feature type="transmembrane region" description="Helical" evidence="5">
    <location>
        <begin position="96"/>
        <end position="122"/>
    </location>
</feature>
<dbReference type="PROSITE" id="PS50216">
    <property type="entry name" value="DHHC"/>
    <property type="match status" value="1"/>
</dbReference>
<comment type="caution">
    <text evidence="7">The sequence shown here is derived from an EMBL/GenBank/DDBJ whole genome shotgun (WGS) entry which is preliminary data.</text>
</comment>
<comment type="domain">
    <text evidence="5">The DHHC domain is required for palmitoyltransferase activity.</text>
</comment>
<dbReference type="EMBL" id="JANIIK010000037">
    <property type="protein sequence ID" value="KAJ3611422.1"/>
    <property type="molecule type" value="Genomic_DNA"/>
</dbReference>
<feature type="transmembrane region" description="Helical" evidence="5">
    <location>
        <begin position="164"/>
        <end position="186"/>
    </location>
</feature>
<evidence type="ECO:0000256" key="3">
    <source>
        <dbReference type="ARBA" id="ARBA00022989"/>
    </source>
</evidence>
<evidence type="ECO:0000313" key="8">
    <source>
        <dbReference type="Proteomes" id="UP001148018"/>
    </source>
</evidence>
<sequence length="354" mass="38961">MKKKRANGRRSEADEALCCCEYINRLGERSHVGACCCDCEDLDEACDRWIKLEPQRQDSLDRLSAVVADRLRVPWPWGGARQLDLSVVPPLVLLPALLHLAALHFLLGLAVLTALPALVLWYYYVTHRKKGRTLFFLSLALFSLAYMYFLFVSEVLPRGGGIGIGPAQLAAVTAGVTLTVAAMLHTRRDPGVVVRRGSPVHSTVTPPRAGHCRICGVCVRRLDHHCVCFLLTLVLFLLSSSYGISLVLRAVCPGQSVLVALFYCPGVYDQYSDALCFTCAWYCSMVTAGVLHLLLVQVVNVSTNVTEREARLAARESATSAHTTALYSRGFRHNWAEFMTMGERETPSPAPAPV</sequence>
<keyword evidence="4 5" id="KW-0472">Membrane</keyword>
<keyword evidence="3 5" id="KW-1133">Transmembrane helix</keyword>
<evidence type="ECO:0000256" key="2">
    <source>
        <dbReference type="ARBA" id="ARBA00022692"/>
    </source>
</evidence>
<keyword evidence="5" id="KW-0012">Acyltransferase</keyword>